<feature type="chain" id="PRO_5041651342" evidence="2">
    <location>
        <begin position="22"/>
        <end position="307"/>
    </location>
</feature>
<feature type="compositionally biased region" description="Basic residues" evidence="1">
    <location>
        <begin position="69"/>
        <end position="84"/>
    </location>
</feature>
<feature type="signal peptide" evidence="2">
    <location>
        <begin position="1"/>
        <end position="21"/>
    </location>
</feature>
<gene>
    <name evidence="3" type="ORF">Q8A67_009004</name>
</gene>
<feature type="compositionally biased region" description="Polar residues" evidence="1">
    <location>
        <begin position="51"/>
        <end position="62"/>
    </location>
</feature>
<accession>A0AA88TQ47</accession>
<sequence>MKSSVQLGLLCLSLLISSLHGEEEVEADSSIQVNFDEPDLQQFEMNRVRRQTVSTGENTAALPSSENSKKKKKRPRTDKSKKNKGNPNSGSLSLLASIGFVSPPQQTDKVKRDARGERLLPEIGSEHHSSDRSLSATRIISLKKSSSKEEAPALLTAVKEPPGSEGFPWRPQVSICELSSSVKAVPCSAILFPFSPKRKKQGRNCGGCRLAQPSLRPPVSPVCFTHKDQHPSNAARGLVFFGASEEDIIIKDITANDSMFLATSDAENKGGPGGEPKPLSPSQTLRPTSDAKLICVLSKVVEDLGLK</sequence>
<dbReference type="AlphaFoldDB" id="A0AA88TQ47"/>
<dbReference type="Proteomes" id="UP001187343">
    <property type="component" value="Unassembled WGS sequence"/>
</dbReference>
<evidence type="ECO:0000256" key="1">
    <source>
        <dbReference type="SAM" id="MobiDB-lite"/>
    </source>
</evidence>
<evidence type="ECO:0000313" key="4">
    <source>
        <dbReference type="Proteomes" id="UP001187343"/>
    </source>
</evidence>
<feature type="region of interest" description="Disordered" evidence="1">
    <location>
        <begin position="51"/>
        <end position="94"/>
    </location>
</feature>
<proteinExistence type="predicted"/>
<name>A0AA88TQ47_9TELE</name>
<evidence type="ECO:0000313" key="3">
    <source>
        <dbReference type="EMBL" id="KAK2900889.1"/>
    </source>
</evidence>
<dbReference type="EMBL" id="JAUYZG010000008">
    <property type="protein sequence ID" value="KAK2900889.1"/>
    <property type="molecule type" value="Genomic_DNA"/>
</dbReference>
<keyword evidence="2" id="KW-0732">Signal</keyword>
<comment type="caution">
    <text evidence="3">The sequence shown here is derived from an EMBL/GenBank/DDBJ whole genome shotgun (WGS) entry which is preliminary data.</text>
</comment>
<keyword evidence="4" id="KW-1185">Reference proteome</keyword>
<evidence type="ECO:0000256" key="2">
    <source>
        <dbReference type="SAM" id="SignalP"/>
    </source>
</evidence>
<feature type="compositionally biased region" description="Low complexity" evidence="1">
    <location>
        <begin position="85"/>
        <end position="94"/>
    </location>
</feature>
<protein>
    <submittedName>
        <fullName evidence="3">Uncharacterized protein</fullName>
    </submittedName>
</protein>
<feature type="region of interest" description="Disordered" evidence="1">
    <location>
        <begin position="263"/>
        <end position="286"/>
    </location>
</feature>
<organism evidence="3 4">
    <name type="scientific">Cirrhinus molitorella</name>
    <name type="common">mud carp</name>
    <dbReference type="NCBI Taxonomy" id="172907"/>
    <lineage>
        <taxon>Eukaryota</taxon>
        <taxon>Metazoa</taxon>
        <taxon>Chordata</taxon>
        <taxon>Craniata</taxon>
        <taxon>Vertebrata</taxon>
        <taxon>Euteleostomi</taxon>
        <taxon>Actinopterygii</taxon>
        <taxon>Neopterygii</taxon>
        <taxon>Teleostei</taxon>
        <taxon>Ostariophysi</taxon>
        <taxon>Cypriniformes</taxon>
        <taxon>Cyprinidae</taxon>
        <taxon>Labeoninae</taxon>
        <taxon>Labeonini</taxon>
        <taxon>Cirrhinus</taxon>
    </lineage>
</organism>
<reference evidence="3" key="1">
    <citation type="submission" date="2023-08" db="EMBL/GenBank/DDBJ databases">
        <title>Chromosome-level Genome Assembly of mud carp (Cirrhinus molitorella).</title>
        <authorList>
            <person name="Liu H."/>
        </authorList>
    </citation>
    <scope>NUCLEOTIDE SEQUENCE</scope>
    <source>
        <strain evidence="3">Prfri</strain>
        <tissue evidence="3">Muscle</tissue>
    </source>
</reference>